<organism evidence="2 3">
    <name type="scientific">Dokdonella ginsengisoli</name>
    <dbReference type="NCBI Taxonomy" id="363846"/>
    <lineage>
        <taxon>Bacteria</taxon>
        <taxon>Pseudomonadati</taxon>
        <taxon>Pseudomonadota</taxon>
        <taxon>Gammaproteobacteria</taxon>
        <taxon>Lysobacterales</taxon>
        <taxon>Rhodanobacteraceae</taxon>
        <taxon>Dokdonella</taxon>
    </lineage>
</organism>
<dbReference type="Pfam" id="PF01738">
    <property type="entry name" value="DLH"/>
    <property type="match status" value="1"/>
</dbReference>
<dbReference type="InterPro" id="IPR029058">
    <property type="entry name" value="AB_hydrolase_fold"/>
</dbReference>
<dbReference type="PANTHER" id="PTHR46623">
    <property type="entry name" value="CARBOXYMETHYLENEBUTENOLIDASE-RELATED"/>
    <property type="match status" value="1"/>
</dbReference>
<sequence>MGQHIQLNTSRMHCIGAYLAKAEGTPKGGLVVVQEIFGVNAHMRDVVDRYAALGYTAIAPAFFDHVESGVELGYDEAGYARGRELIGEIGLDLAVDDVASAAESISSAGKIGCVGYCWGGTVALLAAIRLGLPAVSYYGSRNPAFLEQKPKAPVQFHFGERDASIPPEAIAKHRAALPDAEIYVYPAGHAFNRDVDPKAYDEGSAKLALERALAFFDHNLKQA</sequence>
<gene>
    <name evidence="2" type="ORF">ACFO6Q_12850</name>
</gene>
<dbReference type="InterPro" id="IPR002925">
    <property type="entry name" value="Dienelactn_hydro"/>
</dbReference>
<dbReference type="Proteomes" id="UP001595886">
    <property type="component" value="Unassembled WGS sequence"/>
</dbReference>
<keyword evidence="2" id="KW-0378">Hydrolase</keyword>
<protein>
    <submittedName>
        <fullName evidence="2">Dienelactone hydrolase family protein</fullName>
        <ecNumber evidence="2">3.1.-.-</ecNumber>
    </submittedName>
</protein>
<reference evidence="3" key="1">
    <citation type="journal article" date="2019" name="Int. J. Syst. Evol. Microbiol.">
        <title>The Global Catalogue of Microorganisms (GCM) 10K type strain sequencing project: providing services to taxonomists for standard genome sequencing and annotation.</title>
        <authorList>
            <consortium name="The Broad Institute Genomics Platform"/>
            <consortium name="The Broad Institute Genome Sequencing Center for Infectious Disease"/>
            <person name="Wu L."/>
            <person name="Ma J."/>
        </authorList>
    </citation>
    <scope>NUCLEOTIDE SEQUENCE [LARGE SCALE GENOMIC DNA]</scope>
    <source>
        <strain evidence="3">CCUG 30340</strain>
    </source>
</reference>
<name>A0ABV9QWR2_9GAMM</name>
<evidence type="ECO:0000313" key="2">
    <source>
        <dbReference type="EMBL" id="MFC4821218.1"/>
    </source>
</evidence>
<proteinExistence type="predicted"/>
<feature type="domain" description="Dienelactone hydrolase" evidence="1">
    <location>
        <begin position="15"/>
        <end position="218"/>
    </location>
</feature>
<dbReference type="EMBL" id="JBHSHD010000010">
    <property type="protein sequence ID" value="MFC4821218.1"/>
    <property type="molecule type" value="Genomic_DNA"/>
</dbReference>
<evidence type="ECO:0000313" key="3">
    <source>
        <dbReference type="Proteomes" id="UP001595886"/>
    </source>
</evidence>
<dbReference type="InterPro" id="IPR051049">
    <property type="entry name" value="Dienelactone_hydrolase-like"/>
</dbReference>
<dbReference type="PANTHER" id="PTHR46623:SF6">
    <property type="entry name" value="ALPHA_BETA-HYDROLASES SUPERFAMILY PROTEIN"/>
    <property type="match status" value="1"/>
</dbReference>
<accession>A0ABV9QWR2</accession>
<comment type="caution">
    <text evidence="2">The sequence shown here is derived from an EMBL/GenBank/DDBJ whole genome shotgun (WGS) entry which is preliminary data.</text>
</comment>
<dbReference type="RefSeq" id="WP_380021503.1">
    <property type="nucleotide sequence ID" value="NZ_JBHSHD010000010.1"/>
</dbReference>
<evidence type="ECO:0000259" key="1">
    <source>
        <dbReference type="Pfam" id="PF01738"/>
    </source>
</evidence>
<dbReference type="GO" id="GO:0016787">
    <property type="term" value="F:hydrolase activity"/>
    <property type="evidence" value="ECO:0007669"/>
    <property type="project" value="UniProtKB-KW"/>
</dbReference>
<dbReference type="SUPFAM" id="SSF53474">
    <property type="entry name" value="alpha/beta-Hydrolases"/>
    <property type="match status" value="1"/>
</dbReference>
<keyword evidence="3" id="KW-1185">Reference proteome</keyword>
<dbReference type="EC" id="3.1.-.-" evidence="2"/>
<dbReference type="Gene3D" id="3.40.50.1820">
    <property type="entry name" value="alpha/beta hydrolase"/>
    <property type="match status" value="1"/>
</dbReference>